<dbReference type="GeneID" id="92951780"/>
<dbReference type="EMBL" id="JAFICZ010000001">
    <property type="protein sequence ID" value="MBP1294392.1"/>
    <property type="molecule type" value="Genomic_DNA"/>
</dbReference>
<dbReference type="Proteomes" id="UP001565471">
    <property type="component" value="Unassembled WGS sequence"/>
</dbReference>
<gene>
    <name evidence="2" type="ORF">ABIF29_007105</name>
    <name evidence="1" type="ORF">JOH49_004145</name>
</gene>
<reference evidence="1" key="1">
    <citation type="submission" date="2021-02" db="EMBL/GenBank/DDBJ databases">
        <title>Genomic Encyclopedia of Type Strains, Phase IV (KMG-V): Genome sequencing to study the core and pangenomes of soil and plant-associated prokaryotes.</title>
        <authorList>
            <person name="Whitman W."/>
        </authorList>
    </citation>
    <scope>NUCLEOTIDE SEQUENCE</scope>
    <source>
        <strain evidence="1">USDA 406</strain>
    </source>
</reference>
<dbReference type="RefSeq" id="WP_018273528.1">
    <property type="nucleotide sequence ID" value="NZ_BJNL01000031.1"/>
</dbReference>
<reference evidence="2 4" key="2">
    <citation type="submission" date="2024-07" db="EMBL/GenBank/DDBJ databases">
        <title>Genomic Encyclopedia of Type Strains, Phase V (KMG-V): Genome sequencing to study the core and pangenomes of soil and plant-associated prokaryotes.</title>
        <authorList>
            <person name="Whitman W."/>
        </authorList>
    </citation>
    <scope>NUCLEOTIDE SEQUENCE [LARGE SCALE GENOMIC DNA]</scope>
    <source>
        <strain evidence="2 4">USDA 415</strain>
    </source>
</reference>
<evidence type="ECO:0000313" key="4">
    <source>
        <dbReference type="Proteomes" id="UP001565471"/>
    </source>
</evidence>
<accession>A0A4Y3ZK40</accession>
<evidence type="ECO:0000313" key="2">
    <source>
        <dbReference type="EMBL" id="MEY9320306.1"/>
    </source>
</evidence>
<dbReference type="EMBL" id="JBGBZA010000002">
    <property type="protein sequence ID" value="MEY9320306.1"/>
    <property type="molecule type" value="Genomic_DNA"/>
</dbReference>
<sequence>MDVIVTPAEGGTVWQLTDLLGRSMGRITASAPRQFMIHPEGHASETMAGIQQGPHASLDAALAEIERHTRGVCRRNPGEDQL</sequence>
<comment type="caution">
    <text evidence="1">The sequence shown here is derived from an EMBL/GenBank/DDBJ whole genome shotgun (WGS) entry which is preliminary data.</text>
</comment>
<organism evidence="1 3">
    <name type="scientific">Bradyrhizobium elkanii</name>
    <dbReference type="NCBI Taxonomy" id="29448"/>
    <lineage>
        <taxon>Bacteria</taxon>
        <taxon>Pseudomonadati</taxon>
        <taxon>Pseudomonadota</taxon>
        <taxon>Alphaproteobacteria</taxon>
        <taxon>Hyphomicrobiales</taxon>
        <taxon>Nitrobacteraceae</taxon>
        <taxon>Bradyrhizobium</taxon>
    </lineage>
</organism>
<protein>
    <submittedName>
        <fullName evidence="1">Uncharacterized protein</fullName>
    </submittedName>
</protein>
<keyword evidence="4" id="KW-1185">Reference proteome</keyword>
<dbReference type="AlphaFoldDB" id="A0A4Y3ZK40"/>
<evidence type="ECO:0000313" key="3">
    <source>
        <dbReference type="Proteomes" id="UP000673383"/>
    </source>
</evidence>
<proteinExistence type="predicted"/>
<evidence type="ECO:0000313" key="1">
    <source>
        <dbReference type="EMBL" id="MBP1294392.1"/>
    </source>
</evidence>
<dbReference type="Proteomes" id="UP000673383">
    <property type="component" value="Unassembled WGS sequence"/>
</dbReference>
<name>A0A4Y3ZK40_BRAEL</name>